<feature type="transmembrane region" description="Helical" evidence="2">
    <location>
        <begin position="309"/>
        <end position="330"/>
    </location>
</feature>
<feature type="transmembrane region" description="Helical" evidence="2">
    <location>
        <begin position="168"/>
        <end position="189"/>
    </location>
</feature>
<proteinExistence type="predicted"/>
<organism evidence="3 4">
    <name type="scientific">Dictyobacter alpinus</name>
    <dbReference type="NCBI Taxonomy" id="2014873"/>
    <lineage>
        <taxon>Bacteria</taxon>
        <taxon>Bacillati</taxon>
        <taxon>Chloroflexota</taxon>
        <taxon>Ktedonobacteria</taxon>
        <taxon>Ktedonobacterales</taxon>
        <taxon>Dictyobacteraceae</taxon>
        <taxon>Dictyobacter</taxon>
    </lineage>
</organism>
<keyword evidence="2" id="KW-0812">Transmembrane</keyword>
<feature type="transmembrane region" description="Helical" evidence="2">
    <location>
        <begin position="248"/>
        <end position="271"/>
    </location>
</feature>
<dbReference type="Proteomes" id="UP000287171">
    <property type="component" value="Unassembled WGS sequence"/>
</dbReference>
<dbReference type="AlphaFoldDB" id="A0A402BLJ0"/>
<feature type="region of interest" description="Disordered" evidence="1">
    <location>
        <begin position="481"/>
        <end position="551"/>
    </location>
</feature>
<evidence type="ECO:0000313" key="3">
    <source>
        <dbReference type="EMBL" id="GCE32199.1"/>
    </source>
</evidence>
<keyword evidence="2" id="KW-0472">Membrane</keyword>
<accession>A0A402BLJ0</accession>
<dbReference type="InterPro" id="IPR045782">
    <property type="entry name" value="TrbL_3"/>
</dbReference>
<sequence>MFKKDWGITDYKQILNSKYWDTTDKILCNDHWTWRIVEQVTWKTILEQLRWPADLVQPSMLNQTQTVQALSTVDKPTEQQQQQKVKQQQEADAKPRSGCDFVMPVLGWNFHLDACSLLKTIVKNSFLKPIYENCKNVINQAQGFLWTTDPAATYDLGKNTTLAYFHTGMLNLVNIFIVLVLAWIGFRYVLGGGINWLEYAKIQETLPRLLFGLIAAYFAMQIAKVVIDGSNALCTLFHGDMLKHMFDAQSNGAVAATVQVIYVIMGVLLVIEAAARYGILYILLAFLPIILFCSTLKETSHYAKNGIKALILFTFLQPVQLAVMDLGQAVLVHTMTKDPGNILNYLIGISIMLVVLSLFFSVSRMAFSGAFQPLGAMATGAAAGLALGSARLGGKGVLKGRQALNEGADKVIAGMPGAARQAPAAMVGAYQGIKHAPQNFRSGAKSFVDHARSAGTQIAKLTPGYALRHSKPVMYQPSSYTGNAASSIAHSKKTMSPSVTSLDQTTDDHAKGITTQQAAQIQAQIRANKAQYQARWNSHTPTPGNGGKKSS</sequence>
<keyword evidence="4" id="KW-1185">Reference proteome</keyword>
<evidence type="ECO:0000256" key="1">
    <source>
        <dbReference type="SAM" id="MobiDB-lite"/>
    </source>
</evidence>
<reference evidence="4" key="1">
    <citation type="submission" date="2018-12" db="EMBL/GenBank/DDBJ databases">
        <title>Tengunoibacter tsumagoiensis gen. nov., sp. nov., Dictyobacter kobayashii sp. nov., D. alpinus sp. nov., and D. joshuensis sp. nov. and description of Dictyobacteraceae fam. nov. within the order Ktedonobacterales isolated from Tengu-no-mugimeshi.</title>
        <authorList>
            <person name="Wang C.M."/>
            <person name="Zheng Y."/>
            <person name="Sakai Y."/>
            <person name="Toyoda A."/>
            <person name="Minakuchi Y."/>
            <person name="Abe K."/>
            <person name="Yokota A."/>
            <person name="Yabe S."/>
        </authorList>
    </citation>
    <scope>NUCLEOTIDE SEQUENCE [LARGE SCALE GENOMIC DNA]</scope>
    <source>
        <strain evidence="4">Uno16</strain>
    </source>
</reference>
<feature type="compositionally biased region" description="Low complexity" evidence="1">
    <location>
        <begin position="512"/>
        <end position="531"/>
    </location>
</feature>
<feature type="transmembrane region" description="Helical" evidence="2">
    <location>
        <begin position="277"/>
        <end position="297"/>
    </location>
</feature>
<protein>
    <submittedName>
        <fullName evidence="3">Uncharacterized protein</fullName>
    </submittedName>
</protein>
<feature type="compositionally biased region" description="Polar residues" evidence="1">
    <location>
        <begin position="534"/>
        <end position="543"/>
    </location>
</feature>
<gene>
    <name evidence="3" type="ORF">KDA_76830</name>
</gene>
<feature type="compositionally biased region" description="Polar residues" evidence="1">
    <location>
        <begin position="481"/>
        <end position="504"/>
    </location>
</feature>
<evidence type="ECO:0000313" key="4">
    <source>
        <dbReference type="Proteomes" id="UP000287171"/>
    </source>
</evidence>
<feature type="transmembrane region" description="Helical" evidence="2">
    <location>
        <begin position="209"/>
        <end position="227"/>
    </location>
</feature>
<dbReference type="EMBL" id="BIFT01000004">
    <property type="protein sequence ID" value="GCE32199.1"/>
    <property type="molecule type" value="Genomic_DNA"/>
</dbReference>
<comment type="caution">
    <text evidence="3">The sequence shown here is derived from an EMBL/GenBank/DDBJ whole genome shotgun (WGS) entry which is preliminary data.</text>
</comment>
<name>A0A402BLJ0_9CHLR</name>
<feature type="transmembrane region" description="Helical" evidence="2">
    <location>
        <begin position="342"/>
        <end position="362"/>
    </location>
</feature>
<evidence type="ECO:0000256" key="2">
    <source>
        <dbReference type="SAM" id="Phobius"/>
    </source>
</evidence>
<dbReference type="Pfam" id="PF19590">
    <property type="entry name" value="TrbL_3"/>
    <property type="match status" value="1"/>
</dbReference>
<keyword evidence="2" id="KW-1133">Transmembrane helix</keyword>